<proteinExistence type="predicted"/>
<protein>
    <recommendedName>
        <fullName evidence="4">Immunity repressor</fullName>
    </recommendedName>
</protein>
<name>A0ABP4KZP0_9MICO</name>
<reference evidence="3" key="1">
    <citation type="journal article" date="2019" name="Int. J. Syst. Evol. Microbiol.">
        <title>The Global Catalogue of Microorganisms (GCM) 10K type strain sequencing project: providing services to taxonomists for standard genome sequencing and annotation.</title>
        <authorList>
            <consortium name="The Broad Institute Genomics Platform"/>
            <consortium name="The Broad Institute Genome Sequencing Center for Infectious Disease"/>
            <person name="Wu L."/>
            <person name="Ma J."/>
        </authorList>
    </citation>
    <scope>NUCLEOTIDE SEQUENCE [LARGE SCALE GENOMIC DNA]</scope>
    <source>
        <strain evidence="3">JCM 13318</strain>
    </source>
</reference>
<comment type="caution">
    <text evidence="2">The sequence shown here is derived from an EMBL/GenBank/DDBJ whole genome shotgun (WGS) entry which is preliminary data.</text>
</comment>
<feature type="compositionally biased region" description="Basic and acidic residues" evidence="1">
    <location>
        <begin position="153"/>
        <end position="162"/>
    </location>
</feature>
<evidence type="ECO:0000313" key="2">
    <source>
        <dbReference type="EMBL" id="GAA1513563.1"/>
    </source>
</evidence>
<organism evidence="2 3">
    <name type="scientific">Brevibacterium permense</name>
    <dbReference type="NCBI Taxonomy" id="234834"/>
    <lineage>
        <taxon>Bacteria</taxon>
        <taxon>Bacillati</taxon>
        <taxon>Actinomycetota</taxon>
        <taxon>Actinomycetes</taxon>
        <taxon>Micrococcales</taxon>
        <taxon>Brevibacteriaceae</taxon>
        <taxon>Brevibacterium</taxon>
    </lineage>
</organism>
<dbReference type="RefSeq" id="WP_173151282.1">
    <property type="nucleotide sequence ID" value="NZ_BAAALX010000009.1"/>
</dbReference>
<evidence type="ECO:0000313" key="3">
    <source>
        <dbReference type="Proteomes" id="UP001500177"/>
    </source>
</evidence>
<dbReference type="Proteomes" id="UP001500177">
    <property type="component" value="Unassembled WGS sequence"/>
</dbReference>
<evidence type="ECO:0008006" key="4">
    <source>
        <dbReference type="Google" id="ProtNLM"/>
    </source>
</evidence>
<keyword evidence="3" id="KW-1185">Reference proteome</keyword>
<feature type="region of interest" description="Disordered" evidence="1">
    <location>
        <begin position="121"/>
        <end position="210"/>
    </location>
</feature>
<evidence type="ECO:0000256" key="1">
    <source>
        <dbReference type="SAM" id="MobiDB-lite"/>
    </source>
</evidence>
<gene>
    <name evidence="2" type="ORF">GCM10009690_15600</name>
</gene>
<accession>A0ABP4KZP0</accession>
<dbReference type="EMBL" id="BAAALX010000009">
    <property type="protein sequence ID" value="GAA1513563.1"/>
    <property type="molecule type" value="Genomic_DNA"/>
</dbReference>
<feature type="compositionally biased region" description="Basic and acidic residues" evidence="1">
    <location>
        <begin position="121"/>
        <end position="130"/>
    </location>
</feature>
<sequence>MSTELTPLGRLIAGAQQDRQWSNRALERRAEELGLSGFTKTNIGKMKNEPPRHISTATLKNLAILIQVPERVVVEAAIRSTNLEYPERNTTGAAEAIENDVEISARDKRILLAAITAMKEAGDGDGKATPHTDAGGTPVTGADDGLGAFGGRARGDLDHESINDGSGDNVRRLRGPKPEASAAQDEGDDAPVDEIMRHAAYQPDETKDDS</sequence>